<organism evidence="2">
    <name type="scientific">viral metagenome</name>
    <dbReference type="NCBI Taxonomy" id="1070528"/>
    <lineage>
        <taxon>unclassified sequences</taxon>
        <taxon>metagenomes</taxon>
        <taxon>organismal metagenomes</taxon>
    </lineage>
</organism>
<proteinExistence type="predicted"/>
<sequence>MNIIAASSPSFDPLLILSVVLIQIGARHIDLELTDFQKKLLKNKIIQAIILFGLIYIPIRDIKKTLIVMLIIYLIIYVIFNENHNYNLFSKRYLYNEGVINKFNDIKEKYYNNLTKLF</sequence>
<feature type="transmembrane region" description="Helical" evidence="1">
    <location>
        <begin position="41"/>
        <end position="59"/>
    </location>
</feature>
<keyword evidence="1" id="KW-0812">Transmembrane</keyword>
<keyword evidence="1" id="KW-0472">Membrane</keyword>
<evidence type="ECO:0000313" key="2">
    <source>
        <dbReference type="EMBL" id="QHU29710.1"/>
    </source>
</evidence>
<evidence type="ECO:0000256" key="1">
    <source>
        <dbReference type="SAM" id="Phobius"/>
    </source>
</evidence>
<name>A0A6C0LH30_9ZZZZ</name>
<accession>A0A6C0LH30</accession>
<feature type="transmembrane region" description="Helical" evidence="1">
    <location>
        <begin position="65"/>
        <end position="82"/>
    </location>
</feature>
<reference evidence="2" key="1">
    <citation type="journal article" date="2020" name="Nature">
        <title>Giant virus diversity and host interactions through global metagenomics.</title>
        <authorList>
            <person name="Schulz F."/>
            <person name="Roux S."/>
            <person name="Paez-Espino D."/>
            <person name="Jungbluth S."/>
            <person name="Walsh D.A."/>
            <person name="Denef V.J."/>
            <person name="McMahon K.D."/>
            <person name="Konstantinidis K.T."/>
            <person name="Eloe-Fadrosh E.A."/>
            <person name="Kyrpides N.C."/>
            <person name="Woyke T."/>
        </authorList>
    </citation>
    <scope>NUCLEOTIDE SEQUENCE</scope>
    <source>
        <strain evidence="2">GVMAG-M-3300027804-48</strain>
    </source>
</reference>
<dbReference type="AlphaFoldDB" id="A0A6C0LH30"/>
<keyword evidence="1" id="KW-1133">Transmembrane helix</keyword>
<protein>
    <submittedName>
        <fullName evidence="2">Uncharacterized protein</fullName>
    </submittedName>
</protein>
<feature type="transmembrane region" description="Helical" evidence="1">
    <location>
        <begin position="12"/>
        <end position="29"/>
    </location>
</feature>
<dbReference type="EMBL" id="MN740493">
    <property type="protein sequence ID" value="QHU29710.1"/>
    <property type="molecule type" value="Genomic_DNA"/>
</dbReference>